<gene>
    <name evidence="8" type="primary">mglB_1</name>
    <name evidence="8" type="ORF">FAEUMB_15630</name>
</gene>
<comment type="similarity">
    <text evidence="2">Belongs to the bacterial solute-binding protein 2 family.</text>
</comment>
<reference evidence="8 9" key="1">
    <citation type="journal article" date="2018" name="Int. J. Syst. Evol. Microbiol.">
        <title>Draft Genome Sequence of Faecalimonas umbilicata JCM 30896T, an Acetate-Producing Bacterium Isolated from Human Feces.</title>
        <authorList>
            <person name="Sakamoto M."/>
            <person name="Ikeyama N."/>
            <person name="Yuki M."/>
            <person name="Ohkuma M."/>
        </authorList>
    </citation>
    <scope>NUCLEOTIDE SEQUENCE [LARGE SCALE GENOMIC DNA]</scope>
    <source>
        <strain evidence="8 9">EGH7</strain>
    </source>
</reference>
<comment type="subunit">
    <text evidence="5">The ABC transporter complex is composed of one ATP-binding protein (MglA), two transmembrane proteins (MglC) and a solute-binding protein (MglB).</text>
</comment>
<comment type="subcellular location">
    <subcellularLocation>
        <location evidence="1">Cell envelope</location>
    </subcellularLocation>
</comment>
<evidence type="ECO:0000256" key="4">
    <source>
        <dbReference type="ARBA" id="ARBA00022729"/>
    </source>
</evidence>
<evidence type="ECO:0000313" key="9">
    <source>
        <dbReference type="Proteomes" id="UP000702954"/>
    </source>
</evidence>
<dbReference type="InterPro" id="IPR044085">
    <property type="entry name" value="MglB-like_PBP1"/>
</dbReference>
<evidence type="ECO:0000259" key="7">
    <source>
        <dbReference type="Pfam" id="PF13407"/>
    </source>
</evidence>
<keyword evidence="3" id="KW-0479">Metal-binding</keyword>
<evidence type="ECO:0000256" key="5">
    <source>
        <dbReference type="ARBA" id="ARBA00034323"/>
    </source>
</evidence>
<comment type="caution">
    <text evidence="8">The sequence shown here is derived from an EMBL/GenBank/DDBJ whole genome shotgun (WGS) entry which is preliminary data.</text>
</comment>
<dbReference type="CDD" id="cd01539">
    <property type="entry name" value="PBP1_GGBP"/>
    <property type="match status" value="1"/>
</dbReference>
<keyword evidence="9" id="KW-1185">Reference proteome</keyword>
<dbReference type="PANTHER" id="PTHR46847:SF1">
    <property type="entry name" value="D-ALLOSE-BINDING PERIPLASMIC PROTEIN-RELATED"/>
    <property type="match status" value="1"/>
</dbReference>
<evidence type="ECO:0000256" key="3">
    <source>
        <dbReference type="ARBA" id="ARBA00022723"/>
    </source>
</evidence>
<protein>
    <recommendedName>
        <fullName evidence="6">D-galactose/methyl-galactoside binding periplasmic protein MglB</fullName>
    </recommendedName>
</protein>
<evidence type="ECO:0000256" key="2">
    <source>
        <dbReference type="ARBA" id="ARBA00007639"/>
    </source>
</evidence>
<name>A0ABQ0QX75_9FIRM</name>
<dbReference type="InterPro" id="IPR028082">
    <property type="entry name" value="Peripla_BP_I"/>
</dbReference>
<dbReference type="InterPro" id="IPR025997">
    <property type="entry name" value="SBP_2_dom"/>
</dbReference>
<evidence type="ECO:0000256" key="1">
    <source>
        <dbReference type="ARBA" id="ARBA00004196"/>
    </source>
</evidence>
<dbReference type="SUPFAM" id="SSF53822">
    <property type="entry name" value="Periplasmic binding protein-like I"/>
    <property type="match status" value="1"/>
</dbReference>
<sequence length="348" mass="38820">MMREYKKWKTQMGLLAVAVAVICVAAAGISRRKEKQKEEDTLKVGISIYQSDDTYVNLLTKKIERQLKACEKQQGIKIHCKIVSAENDQNEQNEQVEHFAALAYDVICVNAVDRTNVSTMIDRAEESEIPLIFFNRQPVQDDLRKGQHIYYVGSDAQESGRLQGELVASVYRKDPAVLDKNGDGVVGYAVLEGETGHQDAIIRSEWSVKTMTSSGVPAKRITGGVANWMKEQAAAIVGRWLKEEEGELELILCNNDDMALGAIETLRQEGRTDISVVGIDGTEEGLMAVRDGKMLGTVKADSDIYAEYIARMVCGLKKEGTVPKEILEGHDREVWIPWEIKICPELEE</sequence>
<dbReference type="EMBL" id="BHEO01000008">
    <property type="protein sequence ID" value="GBU05022.1"/>
    <property type="molecule type" value="Genomic_DNA"/>
</dbReference>
<accession>A0ABQ0QX75</accession>
<dbReference type="PANTHER" id="PTHR46847">
    <property type="entry name" value="D-ALLOSE-BINDING PERIPLASMIC PROTEIN-RELATED"/>
    <property type="match status" value="1"/>
</dbReference>
<dbReference type="Proteomes" id="UP000702954">
    <property type="component" value="Unassembled WGS sequence"/>
</dbReference>
<proteinExistence type="inferred from homology"/>
<organism evidence="8 9">
    <name type="scientific">Faecalimonas umbilicata</name>
    <dbReference type="NCBI Taxonomy" id="1912855"/>
    <lineage>
        <taxon>Bacteria</taxon>
        <taxon>Bacillati</taxon>
        <taxon>Bacillota</taxon>
        <taxon>Clostridia</taxon>
        <taxon>Lachnospirales</taxon>
        <taxon>Lachnospiraceae</taxon>
        <taxon>Faecalimonas</taxon>
    </lineage>
</organism>
<dbReference type="Gene3D" id="3.40.50.2300">
    <property type="match status" value="2"/>
</dbReference>
<keyword evidence="4" id="KW-0732">Signal</keyword>
<evidence type="ECO:0000313" key="8">
    <source>
        <dbReference type="EMBL" id="GBU05022.1"/>
    </source>
</evidence>
<dbReference type="Pfam" id="PF13407">
    <property type="entry name" value="Peripla_BP_4"/>
    <property type="match status" value="1"/>
</dbReference>
<feature type="domain" description="Periplasmic binding protein" evidence="7">
    <location>
        <begin position="44"/>
        <end position="315"/>
    </location>
</feature>
<evidence type="ECO:0000256" key="6">
    <source>
        <dbReference type="ARBA" id="ARBA00034344"/>
    </source>
</evidence>